<dbReference type="Proteomes" id="UP001548189">
    <property type="component" value="Unassembled WGS sequence"/>
</dbReference>
<dbReference type="PANTHER" id="PTHR42709:SF11">
    <property type="entry name" value="DEDA FAMILY PROTEIN"/>
    <property type="match status" value="1"/>
</dbReference>
<feature type="domain" description="VTT" evidence="2">
    <location>
        <begin position="49"/>
        <end position="157"/>
    </location>
</feature>
<proteinExistence type="predicted"/>
<organism evidence="3 4">
    <name type="scientific">Aliikangiella maris</name>
    <dbReference type="NCBI Taxonomy" id="3162458"/>
    <lineage>
        <taxon>Bacteria</taxon>
        <taxon>Pseudomonadati</taxon>
        <taxon>Pseudomonadota</taxon>
        <taxon>Gammaproteobacteria</taxon>
        <taxon>Oceanospirillales</taxon>
        <taxon>Pleioneaceae</taxon>
        <taxon>Aliikangiella</taxon>
    </lineage>
</organism>
<dbReference type="InterPro" id="IPR051311">
    <property type="entry name" value="DedA_domain"/>
</dbReference>
<feature type="transmembrane region" description="Helical" evidence="1">
    <location>
        <begin position="175"/>
        <end position="191"/>
    </location>
</feature>
<dbReference type="PANTHER" id="PTHR42709">
    <property type="entry name" value="ALKALINE PHOSPHATASE LIKE PROTEIN"/>
    <property type="match status" value="1"/>
</dbReference>
<sequence>MKIFTPMYETCLRWAKHQYATYYLGVMSFAESIIFPIPVDVMLAPMCLARLDKVWHYALVATVTSVLGGVFGYFLGMFFFESLIYPLLEKFNYVPTYEHAVQWFDKYGVWVVFVVGFAPIPYKVFTISAGALNMALIPFIIASIFGRAGRFYLVAGLMKLGGVKMEKKLHQTIDYLGWGVVIVAIFAYLLYKYV</sequence>
<evidence type="ECO:0000313" key="3">
    <source>
        <dbReference type="EMBL" id="MET1253791.1"/>
    </source>
</evidence>
<comment type="caution">
    <text evidence="3">The sequence shown here is derived from an EMBL/GenBank/DDBJ whole genome shotgun (WGS) entry which is preliminary data.</text>
</comment>
<feature type="transmembrane region" description="Helical" evidence="1">
    <location>
        <begin position="107"/>
        <end position="125"/>
    </location>
</feature>
<evidence type="ECO:0000313" key="4">
    <source>
        <dbReference type="Proteomes" id="UP001548189"/>
    </source>
</evidence>
<feature type="transmembrane region" description="Helical" evidence="1">
    <location>
        <begin position="20"/>
        <end position="43"/>
    </location>
</feature>
<reference evidence="3 4" key="1">
    <citation type="submission" date="2024-06" db="EMBL/GenBank/DDBJ databases">
        <authorList>
            <person name="Li F."/>
        </authorList>
    </citation>
    <scope>NUCLEOTIDE SEQUENCE [LARGE SCALE GENOMIC DNA]</scope>
    <source>
        <strain evidence="3 4">GXAS 311</strain>
    </source>
</reference>
<keyword evidence="1" id="KW-0472">Membrane</keyword>
<accession>A0ABV2BPB5</accession>
<keyword evidence="1" id="KW-1133">Transmembrane helix</keyword>
<keyword evidence="1" id="KW-0812">Transmembrane</keyword>
<dbReference type="EMBL" id="JBEVCJ010000001">
    <property type="protein sequence ID" value="MET1253791.1"/>
    <property type="molecule type" value="Genomic_DNA"/>
</dbReference>
<evidence type="ECO:0000259" key="2">
    <source>
        <dbReference type="Pfam" id="PF09335"/>
    </source>
</evidence>
<gene>
    <name evidence="3" type="ORF">ABVT43_01510</name>
</gene>
<dbReference type="Pfam" id="PF09335">
    <property type="entry name" value="VTT_dom"/>
    <property type="match status" value="1"/>
</dbReference>
<feature type="transmembrane region" description="Helical" evidence="1">
    <location>
        <begin position="55"/>
        <end position="80"/>
    </location>
</feature>
<name>A0ABV2BPB5_9GAMM</name>
<protein>
    <submittedName>
        <fullName evidence="3">YqaA family protein</fullName>
    </submittedName>
</protein>
<keyword evidence="4" id="KW-1185">Reference proteome</keyword>
<dbReference type="InterPro" id="IPR032816">
    <property type="entry name" value="VTT_dom"/>
</dbReference>
<dbReference type="RefSeq" id="WP_353873331.1">
    <property type="nucleotide sequence ID" value="NZ_JBEVCJ010000001.1"/>
</dbReference>
<feature type="transmembrane region" description="Helical" evidence="1">
    <location>
        <begin position="132"/>
        <end position="155"/>
    </location>
</feature>
<evidence type="ECO:0000256" key="1">
    <source>
        <dbReference type="SAM" id="Phobius"/>
    </source>
</evidence>